<dbReference type="Proteomes" id="UP000719412">
    <property type="component" value="Unassembled WGS sequence"/>
</dbReference>
<feature type="compositionally biased region" description="Polar residues" evidence="3">
    <location>
        <begin position="739"/>
        <end position="750"/>
    </location>
</feature>
<dbReference type="Gene3D" id="3.40.50.720">
    <property type="entry name" value="NAD(P)-binding Rossmann-like Domain"/>
    <property type="match status" value="1"/>
</dbReference>
<evidence type="ECO:0000313" key="6">
    <source>
        <dbReference type="EMBL" id="KAH0817992.1"/>
    </source>
</evidence>
<evidence type="ECO:0000256" key="2">
    <source>
        <dbReference type="ARBA" id="ARBA00023002"/>
    </source>
</evidence>
<reference evidence="6" key="1">
    <citation type="journal article" date="2020" name="J Insects Food Feed">
        <title>The yellow mealworm (Tenebrio molitor) genome: a resource for the emerging insects as food and feed industry.</title>
        <authorList>
            <person name="Eriksson T."/>
            <person name="Andere A."/>
            <person name="Kelstrup H."/>
            <person name="Emery V."/>
            <person name="Picard C."/>
        </authorList>
    </citation>
    <scope>NUCLEOTIDE SEQUENCE</scope>
    <source>
        <strain evidence="6">Stoneville</strain>
        <tissue evidence="6">Whole head</tissue>
    </source>
</reference>
<dbReference type="GO" id="GO:0003677">
    <property type="term" value="F:DNA binding"/>
    <property type="evidence" value="ECO:0007669"/>
    <property type="project" value="InterPro"/>
</dbReference>
<dbReference type="InterPro" id="IPR004875">
    <property type="entry name" value="DDE_SF_endonuclease_dom"/>
</dbReference>
<dbReference type="CDD" id="cd15517">
    <property type="entry name" value="PHD_TCF19_like"/>
    <property type="match status" value="1"/>
</dbReference>
<protein>
    <recommendedName>
        <fullName evidence="8">Zinc finger PHD-type domain-containing protein</fullName>
    </recommendedName>
</protein>
<dbReference type="EMBL" id="JABDTM020018475">
    <property type="protein sequence ID" value="KAH0817992.1"/>
    <property type="molecule type" value="Genomic_DNA"/>
</dbReference>
<dbReference type="InterPro" id="IPR002347">
    <property type="entry name" value="SDR_fam"/>
</dbReference>
<keyword evidence="2" id="KW-0560">Oxidoreductase</keyword>
<dbReference type="Pfam" id="PF05225">
    <property type="entry name" value="HTH_psq"/>
    <property type="match status" value="1"/>
</dbReference>
<accession>A0A8J6HPG3</accession>
<dbReference type="Pfam" id="PF00106">
    <property type="entry name" value="adh_short"/>
    <property type="match status" value="1"/>
</dbReference>
<organism evidence="6 7">
    <name type="scientific">Tenebrio molitor</name>
    <name type="common">Yellow mealworm beetle</name>
    <dbReference type="NCBI Taxonomy" id="7067"/>
    <lineage>
        <taxon>Eukaryota</taxon>
        <taxon>Metazoa</taxon>
        <taxon>Ecdysozoa</taxon>
        <taxon>Arthropoda</taxon>
        <taxon>Hexapoda</taxon>
        <taxon>Insecta</taxon>
        <taxon>Pterygota</taxon>
        <taxon>Neoptera</taxon>
        <taxon>Endopterygota</taxon>
        <taxon>Coleoptera</taxon>
        <taxon>Polyphaga</taxon>
        <taxon>Cucujiformia</taxon>
        <taxon>Tenebrionidae</taxon>
        <taxon>Tenebrio</taxon>
    </lineage>
</organism>
<dbReference type="Gene3D" id="1.10.10.60">
    <property type="entry name" value="Homeodomain-like"/>
    <property type="match status" value="1"/>
</dbReference>
<dbReference type="SUPFAM" id="SSF46689">
    <property type="entry name" value="Homeodomain-like"/>
    <property type="match status" value="1"/>
</dbReference>
<dbReference type="Pfam" id="PF03184">
    <property type="entry name" value="DDE_1"/>
    <property type="match status" value="1"/>
</dbReference>
<dbReference type="PANTHER" id="PTHR43157:SF31">
    <property type="entry name" value="PHOSPHATIDYLINOSITOL-GLYCAN BIOSYNTHESIS CLASS F PROTEIN"/>
    <property type="match status" value="1"/>
</dbReference>
<name>A0A8J6HPG3_TENMO</name>
<comment type="caution">
    <text evidence="6">The sequence shown here is derived from an EMBL/GenBank/DDBJ whole genome shotgun (WGS) entry which is preliminary data.</text>
</comment>
<dbReference type="InterPro" id="IPR007889">
    <property type="entry name" value="HTH_Psq"/>
</dbReference>
<dbReference type="InterPro" id="IPR009057">
    <property type="entry name" value="Homeodomain-like_sf"/>
</dbReference>
<evidence type="ECO:0000256" key="3">
    <source>
        <dbReference type="SAM" id="MobiDB-lite"/>
    </source>
</evidence>
<dbReference type="InterPro" id="IPR011011">
    <property type="entry name" value="Znf_FYVE_PHD"/>
</dbReference>
<dbReference type="PRINTS" id="PR00081">
    <property type="entry name" value="GDHRDH"/>
</dbReference>
<feature type="region of interest" description="Disordered" evidence="3">
    <location>
        <begin position="802"/>
        <end position="821"/>
    </location>
</feature>
<evidence type="ECO:0000256" key="1">
    <source>
        <dbReference type="ARBA" id="ARBA00004123"/>
    </source>
</evidence>
<dbReference type="SUPFAM" id="SSF57903">
    <property type="entry name" value="FYVE/PHD zinc finger"/>
    <property type="match status" value="1"/>
</dbReference>
<dbReference type="InterPro" id="IPR036291">
    <property type="entry name" value="NAD(P)-bd_dom_sf"/>
</dbReference>
<feature type="region of interest" description="Disordered" evidence="3">
    <location>
        <begin position="702"/>
        <end position="750"/>
    </location>
</feature>
<evidence type="ECO:0000313" key="7">
    <source>
        <dbReference type="Proteomes" id="UP000719412"/>
    </source>
</evidence>
<dbReference type="InterPro" id="IPR036397">
    <property type="entry name" value="RNaseH_sf"/>
</dbReference>
<dbReference type="Gene3D" id="3.30.420.10">
    <property type="entry name" value="Ribonuclease H-like superfamily/Ribonuclease H"/>
    <property type="match status" value="1"/>
</dbReference>
<evidence type="ECO:0000259" key="4">
    <source>
        <dbReference type="Pfam" id="PF03184"/>
    </source>
</evidence>
<feature type="domain" description="DDE-1" evidence="4">
    <location>
        <begin position="499"/>
        <end position="634"/>
    </location>
</feature>
<comment type="subcellular location">
    <subcellularLocation>
        <location evidence="1">Nucleus</location>
    </subcellularLocation>
</comment>
<evidence type="ECO:0000259" key="5">
    <source>
        <dbReference type="Pfam" id="PF05225"/>
    </source>
</evidence>
<dbReference type="GO" id="GO:0016491">
    <property type="term" value="F:oxidoreductase activity"/>
    <property type="evidence" value="ECO:0007669"/>
    <property type="project" value="UniProtKB-KW"/>
</dbReference>
<dbReference type="GO" id="GO:0005634">
    <property type="term" value="C:nucleus"/>
    <property type="evidence" value="ECO:0007669"/>
    <property type="project" value="UniProtKB-SubCell"/>
</dbReference>
<reference evidence="6" key="2">
    <citation type="submission" date="2021-08" db="EMBL/GenBank/DDBJ databases">
        <authorList>
            <person name="Eriksson T."/>
        </authorList>
    </citation>
    <scope>NUCLEOTIDE SEQUENCE</scope>
    <source>
        <strain evidence="6">Stoneville</strain>
        <tissue evidence="6">Whole head</tissue>
    </source>
</reference>
<sequence length="875" mass="99053">MQRGLSILCNRIHTDDHICVSGIGYQTALNLASRGCKIIMADVADMEKSKLDIIKFTNNPNIFAKHLDLSSLKSVRDFASEILKSEDKLDILINNAGVGVAKNNRTGDGLHPVMQVNYFGHFLLTHLLIGLLKKSASGRIVFTSSLLAFINNLSLKNLNFDCQEPKRFDRFFMYGNSKLSMIMAADTFAEKLKGTGVTVTSVHPGLVKTPIFASRNVFFEMFVWLIQCVLGRDPWEGSQVVVHAAVSRKLEGMTGEFLGKCVPCRKPSKAYNEELCKDIWEASEFYMPRLYNRQTNKACWTADNLVAAIAAVRSGRAVREVSRTFEIPRSTIQKRMKNNHTEGPSLGRLPVFSKVEEKQLAAHVLKISKLFYGVSRLEIKKCAYDYAEKNNLRCPFNNEKKSAGDDWLCGFLRRNPSVVLRKPEPTSINRITAFNKEQVSLFFKNLYHILTKYKCKECRIFNTDETGISTVQKPGKILAQKGVKQVGFATSWERGRNITVVCAFSASGIYVPPMFIYGRKRMHPLLKKGGPPGAAYCCSDKGWITEELFIQYLKHFQEFVKASLDDPVLLIMDNHSTHCTLEAYVFCKANGIILLTIPPHTSHRLQPLDVTFYGPLKTAFNTECSKYLKNHAHEKITPFEIAELFSNAYMRVATLEKAVKGFQVTGIWPYNPDIFSEEDFAAADLHNVNITPVDQQERLEAEVASEPNSTTETSFEDILPLPGPSQPKRETIKRRQSKKQTSQIITSTPNKDVLIAKSNKKVKKKEINRRVEAVKKKLLLDDNNQKDVTKAKRVKLQRCAKRRSYNDSRNSDEYSNDEDDEDKDKNVVYQDICLVCGEFGKNNEIWLRCVSCGNWAHKACAAVETKDDYICDYCT</sequence>
<dbReference type="PANTHER" id="PTHR43157">
    <property type="entry name" value="PHOSPHATIDYLINOSITOL-GLYCAN BIOSYNTHESIS CLASS F PROTEIN-RELATED"/>
    <property type="match status" value="1"/>
</dbReference>
<gene>
    <name evidence="6" type="ORF">GEV33_004799</name>
</gene>
<keyword evidence="7" id="KW-1185">Reference proteome</keyword>
<feature type="domain" description="HTH psq-type" evidence="5">
    <location>
        <begin position="302"/>
        <end position="340"/>
    </location>
</feature>
<dbReference type="SUPFAM" id="SSF51735">
    <property type="entry name" value="NAD(P)-binding Rossmann-fold domains"/>
    <property type="match status" value="1"/>
</dbReference>
<proteinExistence type="predicted"/>
<dbReference type="AlphaFoldDB" id="A0A8J6HPG3"/>
<evidence type="ECO:0008006" key="8">
    <source>
        <dbReference type="Google" id="ProtNLM"/>
    </source>
</evidence>